<keyword evidence="2" id="KW-0805">Transcription regulation</keyword>
<evidence type="ECO:0000313" key="7">
    <source>
        <dbReference type="EMBL" id="SDB80325.1"/>
    </source>
</evidence>
<sequence length="248" mass="26965">MSGVPAEAVSAFRIAFVPGVSPDTWARKWRDRVRRVPLELLPVPDEDQLAVLLEGRADMALLRLPVDHEGLNVIPLYEEVPVVVVPKDHPASVFDEVSVTDLADEHLLQDPDEVPSWRDVAAEVADGSRFPVPPMTMAQAFETVGAGTGILIVPMSLARLHQRKDVVARPVTGVEPSRVGLAWLADHADERTEYFIGIVRGRTANTSRSDVPGQTPRSGTPKGGTGTRAARTTGAARKQRGPRRTGRR</sequence>
<evidence type="ECO:0000256" key="4">
    <source>
        <dbReference type="ARBA" id="ARBA00023163"/>
    </source>
</evidence>
<keyword evidence="4" id="KW-0804">Transcription</keyword>
<dbReference type="SUPFAM" id="SSF53850">
    <property type="entry name" value="Periplasmic binding protein-like II"/>
    <property type="match status" value="1"/>
</dbReference>
<gene>
    <name evidence="7" type="ORF">GA0111570_102113</name>
</gene>
<feature type="region of interest" description="Disordered" evidence="5">
    <location>
        <begin position="205"/>
        <end position="248"/>
    </location>
</feature>
<dbReference type="Proteomes" id="UP000199086">
    <property type="component" value="Unassembled WGS sequence"/>
</dbReference>
<keyword evidence="3" id="KW-0238">DNA-binding</keyword>
<dbReference type="Pfam" id="PF03466">
    <property type="entry name" value="LysR_substrate"/>
    <property type="match status" value="1"/>
</dbReference>
<evidence type="ECO:0000259" key="6">
    <source>
        <dbReference type="Pfam" id="PF03466"/>
    </source>
</evidence>
<dbReference type="STRING" id="1577474.GA0111570_102113"/>
<dbReference type="GO" id="GO:0032993">
    <property type="term" value="C:protein-DNA complex"/>
    <property type="evidence" value="ECO:0007669"/>
    <property type="project" value="TreeGrafter"/>
</dbReference>
<dbReference type="OrthoDB" id="3388207at2"/>
<dbReference type="GO" id="GO:0003677">
    <property type="term" value="F:DNA binding"/>
    <property type="evidence" value="ECO:0007669"/>
    <property type="project" value="UniProtKB-KW"/>
</dbReference>
<proteinExistence type="inferred from homology"/>
<keyword evidence="8" id="KW-1185">Reference proteome</keyword>
<dbReference type="PANTHER" id="PTHR30346">
    <property type="entry name" value="TRANSCRIPTIONAL DUAL REGULATOR HCAR-RELATED"/>
    <property type="match status" value="1"/>
</dbReference>
<dbReference type="AlphaFoldDB" id="A0A1G6GF05"/>
<organism evidence="7 8">
    <name type="scientific">Raineyella antarctica</name>
    <dbReference type="NCBI Taxonomy" id="1577474"/>
    <lineage>
        <taxon>Bacteria</taxon>
        <taxon>Bacillati</taxon>
        <taxon>Actinomycetota</taxon>
        <taxon>Actinomycetes</taxon>
        <taxon>Propionibacteriales</taxon>
        <taxon>Propionibacteriaceae</taxon>
        <taxon>Raineyella</taxon>
    </lineage>
</organism>
<evidence type="ECO:0000313" key="8">
    <source>
        <dbReference type="Proteomes" id="UP000199086"/>
    </source>
</evidence>
<evidence type="ECO:0000256" key="2">
    <source>
        <dbReference type="ARBA" id="ARBA00023015"/>
    </source>
</evidence>
<evidence type="ECO:0000256" key="5">
    <source>
        <dbReference type="SAM" id="MobiDB-lite"/>
    </source>
</evidence>
<feature type="compositionally biased region" description="Basic residues" evidence="5">
    <location>
        <begin position="237"/>
        <end position="248"/>
    </location>
</feature>
<dbReference type="GO" id="GO:0003700">
    <property type="term" value="F:DNA-binding transcription factor activity"/>
    <property type="evidence" value="ECO:0007669"/>
    <property type="project" value="TreeGrafter"/>
</dbReference>
<accession>A0A1G6GF05</accession>
<dbReference type="InterPro" id="IPR005119">
    <property type="entry name" value="LysR_subst-bd"/>
</dbReference>
<evidence type="ECO:0000256" key="3">
    <source>
        <dbReference type="ARBA" id="ARBA00023125"/>
    </source>
</evidence>
<dbReference type="EMBL" id="FMYF01000002">
    <property type="protein sequence ID" value="SDB80325.1"/>
    <property type="molecule type" value="Genomic_DNA"/>
</dbReference>
<dbReference type="PANTHER" id="PTHR30346:SF0">
    <property type="entry name" value="HCA OPERON TRANSCRIPTIONAL ACTIVATOR HCAR"/>
    <property type="match status" value="1"/>
</dbReference>
<comment type="similarity">
    <text evidence="1">Belongs to the LysR transcriptional regulatory family.</text>
</comment>
<dbReference type="RefSeq" id="WP_092606242.1">
    <property type="nucleotide sequence ID" value="NZ_FMYF01000002.1"/>
</dbReference>
<dbReference type="Gene3D" id="3.40.190.10">
    <property type="entry name" value="Periplasmic binding protein-like II"/>
    <property type="match status" value="2"/>
</dbReference>
<reference evidence="7 8" key="1">
    <citation type="submission" date="2016-06" db="EMBL/GenBank/DDBJ databases">
        <authorList>
            <person name="Olsen C.W."/>
            <person name="Carey S."/>
            <person name="Hinshaw L."/>
            <person name="Karasin A.I."/>
        </authorList>
    </citation>
    <scope>NUCLEOTIDE SEQUENCE [LARGE SCALE GENOMIC DNA]</scope>
    <source>
        <strain evidence="7 8">LZ-22</strain>
    </source>
</reference>
<feature type="domain" description="LysR substrate-binding" evidence="6">
    <location>
        <begin position="12"/>
        <end position="201"/>
    </location>
</feature>
<feature type="compositionally biased region" description="Low complexity" evidence="5">
    <location>
        <begin position="227"/>
        <end position="236"/>
    </location>
</feature>
<protein>
    <submittedName>
        <fullName evidence="7">LysR substrate binding domain-containing protein</fullName>
    </submittedName>
</protein>
<name>A0A1G6GF05_9ACTN</name>
<evidence type="ECO:0000256" key="1">
    <source>
        <dbReference type="ARBA" id="ARBA00009437"/>
    </source>
</evidence>